<proteinExistence type="predicted"/>
<sequence length="368" mass="41824">MNAFAMSAVILVTVIVKGLLTLRDECFRSKHQSNLLWIKHNLQAINLIRRLIYGICVNAPILYVLYIFKMLGGVQFWLPACLLALIDGFAFIIVFKFACITECVVSGFMKEKMAYELDAFQDLVLKKEWTQQNVINSNERLKMMINMVSKRKKVDQGGSSEKYSMPKSILPQSTLECSIAEQIGEFNGLTNNQNSSFSTLMLEQNIPQLNKIGRRNLSTFALMKRGQRGVPQFSNIIDQHLNDKQSAISNEDAYQQNLITVKSIHKRKTRQAVPQQSLEIAVNLTRNHSSNTGQQLLQLDELIPGDYNNSILSKQSSVNSSQLFGIKLQYPSQFLNVKETRKAKSRRATMLQSDSFAPDDIRVFNSQR</sequence>
<name>A0A8J8NQA8_HALGN</name>
<feature type="transmembrane region" description="Helical" evidence="1">
    <location>
        <begin position="80"/>
        <end position="98"/>
    </location>
</feature>
<keyword evidence="1" id="KW-0812">Transmembrane</keyword>
<keyword evidence="1" id="KW-1133">Transmembrane helix</keyword>
<dbReference type="AlphaFoldDB" id="A0A8J8NQA8"/>
<protein>
    <submittedName>
        <fullName evidence="2">Uncharacterized protein</fullName>
    </submittedName>
</protein>
<evidence type="ECO:0000256" key="1">
    <source>
        <dbReference type="SAM" id="Phobius"/>
    </source>
</evidence>
<accession>A0A8J8NQA8</accession>
<evidence type="ECO:0000313" key="3">
    <source>
        <dbReference type="Proteomes" id="UP000785679"/>
    </source>
</evidence>
<keyword evidence="1" id="KW-0472">Membrane</keyword>
<dbReference type="Proteomes" id="UP000785679">
    <property type="component" value="Unassembled WGS sequence"/>
</dbReference>
<reference evidence="2" key="1">
    <citation type="submission" date="2019-06" db="EMBL/GenBank/DDBJ databases">
        <authorList>
            <person name="Zheng W."/>
        </authorList>
    </citation>
    <scope>NUCLEOTIDE SEQUENCE</scope>
    <source>
        <strain evidence="2">QDHG01</strain>
    </source>
</reference>
<keyword evidence="3" id="KW-1185">Reference proteome</keyword>
<comment type="caution">
    <text evidence="2">The sequence shown here is derived from an EMBL/GenBank/DDBJ whole genome shotgun (WGS) entry which is preliminary data.</text>
</comment>
<dbReference type="EMBL" id="RRYP01009401">
    <property type="protein sequence ID" value="TNV79093.1"/>
    <property type="molecule type" value="Genomic_DNA"/>
</dbReference>
<organism evidence="2 3">
    <name type="scientific">Halteria grandinella</name>
    <dbReference type="NCBI Taxonomy" id="5974"/>
    <lineage>
        <taxon>Eukaryota</taxon>
        <taxon>Sar</taxon>
        <taxon>Alveolata</taxon>
        <taxon>Ciliophora</taxon>
        <taxon>Intramacronucleata</taxon>
        <taxon>Spirotrichea</taxon>
        <taxon>Stichotrichia</taxon>
        <taxon>Sporadotrichida</taxon>
        <taxon>Halteriidae</taxon>
        <taxon>Halteria</taxon>
    </lineage>
</organism>
<evidence type="ECO:0000313" key="2">
    <source>
        <dbReference type="EMBL" id="TNV79093.1"/>
    </source>
</evidence>
<feature type="transmembrane region" description="Helical" evidence="1">
    <location>
        <begin position="47"/>
        <end position="68"/>
    </location>
</feature>
<gene>
    <name evidence="2" type="ORF">FGO68_gene5496</name>
</gene>